<dbReference type="InterPro" id="IPR039448">
    <property type="entry name" value="Beta_helix"/>
</dbReference>
<dbReference type="SUPFAM" id="SSF51126">
    <property type="entry name" value="Pectin lyase-like"/>
    <property type="match status" value="1"/>
</dbReference>
<dbReference type="InterPro" id="IPR011050">
    <property type="entry name" value="Pectin_lyase_fold/virulence"/>
</dbReference>
<dbReference type="Pfam" id="PF13229">
    <property type="entry name" value="Beta_helix"/>
    <property type="match status" value="1"/>
</dbReference>
<gene>
    <name evidence="2" type="ORF">ACFQ21_20080</name>
</gene>
<sequence>MHIRQQALWIILCFLSYAGFAQNIYYLDSKNGNDKNSGLKPAGSWASLARVNNMVFKPGDKLLIRSGTSYSGQLVLRGSGKEGMPILIDTYGKGSKPRIDGGGVTASVVLLQNVEYWEVSNLEITNTGSQREARRTGIAVIARNFGESHHIYLRNLSIHDVNGSLVKNEGGGSAILWHNSGDSIRSRFIDLRIENCHLYNCGRNGIIAHGYSNRASWYPSLGVVIRGNLLEKIPGDGIVPIGCDGALIEHNIMRDSPDILSHEEAAAGIWPWSCDNTIIQFNEVSGHKAKWDGQGFDADWNCRNTIIQYNYSHDNYGGFLLICNEGSSIGKSSNIGTSGTIIRYNVSLNDGLRPYPTERAGIFSPVFHITGPCSDTQIHNNIIIVKPKTSRGIDRTLVKMENWGGPWPDKTVFRNNIFYSLDSSQFNFGQDIATIFSGNTFYGTFKNLPADASAINKDPMFECIPSTHQREAIRKCLRLLSQSTSKGNGVDVNSEIFKSFFAD</sequence>
<feature type="domain" description="Right handed beta helix" evidence="1">
    <location>
        <begin position="191"/>
        <end position="328"/>
    </location>
</feature>
<dbReference type="InterPro" id="IPR012334">
    <property type="entry name" value="Pectin_lyas_fold"/>
</dbReference>
<evidence type="ECO:0000259" key="1">
    <source>
        <dbReference type="Pfam" id="PF13229"/>
    </source>
</evidence>
<dbReference type="EMBL" id="JBHTKA010000007">
    <property type="protein sequence ID" value="MFD1001640.1"/>
    <property type="molecule type" value="Genomic_DNA"/>
</dbReference>
<evidence type="ECO:0000313" key="2">
    <source>
        <dbReference type="EMBL" id="MFD1001640.1"/>
    </source>
</evidence>
<protein>
    <submittedName>
        <fullName evidence="2">Right-handed parallel beta-helix repeat-containing protein</fullName>
    </submittedName>
</protein>
<organism evidence="2 3">
    <name type="scientific">Ohtaekwangia kribbensis</name>
    <dbReference type="NCBI Taxonomy" id="688913"/>
    <lineage>
        <taxon>Bacteria</taxon>
        <taxon>Pseudomonadati</taxon>
        <taxon>Bacteroidota</taxon>
        <taxon>Cytophagia</taxon>
        <taxon>Cytophagales</taxon>
        <taxon>Fulvivirgaceae</taxon>
        <taxon>Ohtaekwangia</taxon>
    </lineage>
</organism>
<dbReference type="RefSeq" id="WP_377581739.1">
    <property type="nucleotide sequence ID" value="NZ_JBHTKA010000007.1"/>
</dbReference>
<dbReference type="Gene3D" id="2.160.20.10">
    <property type="entry name" value="Single-stranded right-handed beta-helix, Pectin lyase-like"/>
    <property type="match status" value="1"/>
</dbReference>
<dbReference type="Proteomes" id="UP001597112">
    <property type="component" value="Unassembled WGS sequence"/>
</dbReference>
<keyword evidence="3" id="KW-1185">Reference proteome</keyword>
<comment type="caution">
    <text evidence="2">The sequence shown here is derived from an EMBL/GenBank/DDBJ whole genome shotgun (WGS) entry which is preliminary data.</text>
</comment>
<accession>A0ABW3K856</accession>
<proteinExistence type="predicted"/>
<dbReference type="InterPro" id="IPR006626">
    <property type="entry name" value="PbH1"/>
</dbReference>
<evidence type="ECO:0000313" key="3">
    <source>
        <dbReference type="Proteomes" id="UP001597112"/>
    </source>
</evidence>
<name>A0ABW3K856_9BACT</name>
<dbReference type="SMART" id="SM00710">
    <property type="entry name" value="PbH1"/>
    <property type="match status" value="6"/>
</dbReference>
<reference evidence="3" key="1">
    <citation type="journal article" date="2019" name="Int. J. Syst. Evol. Microbiol.">
        <title>The Global Catalogue of Microorganisms (GCM) 10K type strain sequencing project: providing services to taxonomists for standard genome sequencing and annotation.</title>
        <authorList>
            <consortium name="The Broad Institute Genomics Platform"/>
            <consortium name="The Broad Institute Genome Sequencing Center for Infectious Disease"/>
            <person name="Wu L."/>
            <person name="Ma J."/>
        </authorList>
    </citation>
    <scope>NUCLEOTIDE SEQUENCE [LARGE SCALE GENOMIC DNA]</scope>
    <source>
        <strain evidence="3">CCUG 58938</strain>
    </source>
</reference>